<dbReference type="EMBL" id="JAHQIW010003873">
    <property type="protein sequence ID" value="KAJ1360463.1"/>
    <property type="molecule type" value="Genomic_DNA"/>
</dbReference>
<gene>
    <name evidence="2" type="ORF">KIN20_019440</name>
</gene>
<evidence type="ECO:0000256" key="1">
    <source>
        <dbReference type="SAM" id="MobiDB-lite"/>
    </source>
</evidence>
<feature type="compositionally biased region" description="Basic and acidic residues" evidence="1">
    <location>
        <begin position="16"/>
        <end position="33"/>
    </location>
</feature>
<sequence length="54" mass="6110">MSLKESTRTAFTATHRGNEKRQASIEPTREISETRSTTCMRIRTDARAGMHTAK</sequence>
<dbReference type="AlphaFoldDB" id="A0AAD5QQ81"/>
<accession>A0AAD5QQ81</accession>
<protein>
    <submittedName>
        <fullName evidence="2">Uncharacterized protein</fullName>
    </submittedName>
</protein>
<keyword evidence="3" id="KW-1185">Reference proteome</keyword>
<reference evidence="2" key="1">
    <citation type="submission" date="2021-06" db="EMBL/GenBank/DDBJ databases">
        <title>Parelaphostrongylus tenuis whole genome reference sequence.</title>
        <authorList>
            <person name="Garwood T.J."/>
            <person name="Larsen P.A."/>
            <person name="Fountain-Jones N.M."/>
            <person name="Garbe J.R."/>
            <person name="Macchietto M.G."/>
            <person name="Kania S.A."/>
            <person name="Gerhold R.W."/>
            <person name="Richards J.E."/>
            <person name="Wolf T.M."/>
        </authorList>
    </citation>
    <scope>NUCLEOTIDE SEQUENCE</scope>
    <source>
        <strain evidence="2">MNPRO001-30</strain>
        <tissue evidence="2">Meninges</tissue>
    </source>
</reference>
<evidence type="ECO:0000313" key="3">
    <source>
        <dbReference type="Proteomes" id="UP001196413"/>
    </source>
</evidence>
<feature type="region of interest" description="Disordered" evidence="1">
    <location>
        <begin position="1"/>
        <end position="54"/>
    </location>
</feature>
<comment type="caution">
    <text evidence="2">The sequence shown here is derived from an EMBL/GenBank/DDBJ whole genome shotgun (WGS) entry which is preliminary data.</text>
</comment>
<name>A0AAD5QQ81_PARTN</name>
<organism evidence="2 3">
    <name type="scientific">Parelaphostrongylus tenuis</name>
    <name type="common">Meningeal worm</name>
    <dbReference type="NCBI Taxonomy" id="148309"/>
    <lineage>
        <taxon>Eukaryota</taxon>
        <taxon>Metazoa</taxon>
        <taxon>Ecdysozoa</taxon>
        <taxon>Nematoda</taxon>
        <taxon>Chromadorea</taxon>
        <taxon>Rhabditida</taxon>
        <taxon>Rhabditina</taxon>
        <taxon>Rhabditomorpha</taxon>
        <taxon>Strongyloidea</taxon>
        <taxon>Metastrongylidae</taxon>
        <taxon>Parelaphostrongylus</taxon>
    </lineage>
</organism>
<dbReference type="Proteomes" id="UP001196413">
    <property type="component" value="Unassembled WGS sequence"/>
</dbReference>
<evidence type="ECO:0000313" key="2">
    <source>
        <dbReference type="EMBL" id="KAJ1360463.1"/>
    </source>
</evidence>
<proteinExistence type="predicted"/>